<dbReference type="PROSITE" id="PS51371">
    <property type="entry name" value="CBS"/>
    <property type="match status" value="1"/>
</dbReference>
<feature type="domain" description="CNNM transmembrane" evidence="11">
    <location>
        <begin position="1"/>
        <end position="179"/>
    </location>
</feature>
<feature type="domain" description="CBS" evidence="10">
    <location>
        <begin position="263"/>
        <end position="320"/>
    </location>
</feature>
<dbReference type="InterPro" id="IPR002550">
    <property type="entry name" value="CNNM"/>
</dbReference>
<dbReference type="STRING" id="292563.Cyast_2525"/>
<dbReference type="PROSITE" id="PS51846">
    <property type="entry name" value="CNNM"/>
    <property type="match status" value="1"/>
</dbReference>
<dbReference type="CDD" id="cd04590">
    <property type="entry name" value="CBS_pair_CorC_HlyC_assoc"/>
    <property type="match status" value="1"/>
</dbReference>
<proteinExistence type="predicted"/>
<evidence type="ECO:0000256" key="2">
    <source>
        <dbReference type="ARBA" id="ARBA00022692"/>
    </source>
</evidence>
<dbReference type="KEGG" id="csn:Cyast_2525"/>
<evidence type="ECO:0000256" key="9">
    <source>
        <dbReference type="SAM" id="Phobius"/>
    </source>
</evidence>
<reference evidence="13" key="1">
    <citation type="journal article" date="2013" name="Proc. Natl. Acad. Sci. U.S.A.">
        <title>Improving the coverage of the cyanobacterial phylum using diversity-driven genome sequencing.</title>
        <authorList>
            <person name="Shih P.M."/>
            <person name="Wu D."/>
            <person name="Latifi A."/>
            <person name="Axen S.D."/>
            <person name="Fewer D.P."/>
            <person name="Talla E."/>
            <person name="Calteau A."/>
            <person name="Cai F."/>
            <person name="Tandeau de Marsac N."/>
            <person name="Rippka R."/>
            <person name="Herdman M."/>
            <person name="Sivonen K."/>
            <person name="Coursin T."/>
            <person name="Laurent T."/>
            <person name="Goodwin L."/>
            <person name="Nolan M."/>
            <person name="Davenport K.W."/>
            <person name="Han C.S."/>
            <person name="Rubin E.M."/>
            <person name="Eisen J.A."/>
            <person name="Woyke T."/>
            <person name="Gugger M."/>
            <person name="Kerfeld C.A."/>
        </authorList>
    </citation>
    <scope>NUCLEOTIDE SEQUENCE [LARGE SCALE GENOMIC DNA]</scope>
    <source>
        <strain evidence="13">ATCC 29140 / PCC 7202</strain>
    </source>
</reference>
<feature type="transmembrane region" description="Helical" evidence="9">
    <location>
        <begin position="58"/>
        <end position="76"/>
    </location>
</feature>
<evidence type="ECO:0000259" key="10">
    <source>
        <dbReference type="PROSITE" id="PS51371"/>
    </source>
</evidence>
<organism evidence="12 13">
    <name type="scientific">Cyanobacterium stanieri (strain ATCC 29140 / PCC 7202)</name>
    <dbReference type="NCBI Taxonomy" id="292563"/>
    <lineage>
        <taxon>Bacteria</taxon>
        <taxon>Bacillati</taxon>
        <taxon>Cyanobacteriota</taxon>
        <taxon>Cyanophyceae</taxon>
        <taxon>Oscillatoriophycideae</taxon>
        <taxon>Chroococcales</taxon>
        <taxon>Geminocystaceae</taxon>
        <taxon>Cyanobacterium</taxon>
    </lineage>
</organism>
<dbReference type="Gene3D" id="3.10.580.10">
    <property type="entry name" value="CBS-domain"/>
    <property type="match status" value="1"/>
</dbReference>
<dbReference type="InterPro" id="IPR046342">
    <property type="entry name" value="CBS_dom_sf"/>
</dbReference>
<sequence>MLTLLLVVLIVLLGSAFCSLTETVLLSVSEIRVKQWAQSKKAPALALLKIKQKINRPIATIVILNNVFNIVGSIIIGGTVSQELGDHWLGLFSGILTFLIIIFAEILPKTLGQRYADQLSLSLAIPVKYLTIILSPIVWLLEKVTQPLTKGQVLPTTNETEIRFLTRIGKTEGVIEPDEAEMIHRVFHLNDLSASDLMTPRILLTYLKGDLKLEECQDFIINSEHTRILIIQDTIDNVIGTALKQELLTAIIEGKKDQTIAQLARPANFVPETMRADYLLKKFQSIRQHLVVVIDEYGGVAGVVSLEDVLEVLTGDIVDETDKTITLQEIARKKRERLLVSKGLIDG</sequence>
<dbReference type="PATRIC" id="fig|292563.3.peg.2640"/>
<dbReference type="InterPro" id="IPR000644">
    <property type="entry name" value="CBS_dom"/>
</dbReference>
<evidence type="ECO:0000259" key="11">
    <source>
        <dbReference type="PROSITE" id="PS51846"/>
    </source>
</evidence>
<dbReference type="PANTHER" id="PTHR22777:SF4">
    <property type="entry name" value="UPF0053 PROTEIN SLL1254"/>
    <property type="match status" value="1"/>
</dbReference>
<accession>K9YQS7</accession>
<keyword evidence="3" id="KW-0677">Repeat</keyword>
<evidence type="ECO:0000313" key="12">
    <source>
        <dbReference type="EMBL" id="AFZ48468.1"/>
    </source>
</evidence>
<feature type="transmembrane region" description="Helical" evidence="9">
    <location>
        <begin position="88"/>
        <end position="107"/>
    </location>
</feature>
<gene>
    <name evidence="12" type="ordered locus">Cyast_2525</name>
</gene>
<dbReference type="FunFam" id="3.10.580.10:FF:000002">
    <property type="entry name" value="Magnesium/cobalt efflux protein CorC"/>
    <property type="match status" value="1"/>
</dbReference>
<evidence type="ECO:0008006" key="14">
    <source>
        <dbReference type="Google" id="ProtNLM"/>
    </source>
</evidence>
<dbReference type="Pfam" id="PF01595">
    <property type="entry name" value="CNNM"/>
    <property type="match status" value="1"/>
</dbReference>
<dbReference type="eggNOG" id="COG1253">
    <property type="taxonomic scope" value="Bacteria"/>
</dbReference>
<dbReference type="EMBL" id="CP003940">
    <property type="protein sequence ID" value="AFZ48468.1"/>
    <property type="molecule type" value="Genomic_DNA"/>
</dbReference>
<dbReference type="BioCyc" id="CSTA292563:G1353-2528-MONOMER"/>
<dbReference type="Proteomes" id="UP000010483">
    <property type="component" value="Chromosome"/>
</dbReference>
<dbReference type="HOGENOM" id="CLU_015237_4_1_3"/>
<keyword evidence="13" id="KW-1185">Reference proteome</keyword>
<evidence type="ECO:0000256" key="6">
    <source>
        <dbReference type="ARBA" id="ARBA00023136"/>
    </source>
</evidence>
<evidence type="ECO:0000256" key="7">
    <source>
        <dbReference type="PROSITE-ProRule" id="PRU00703"/>
    </source>
</evidence>
<feature type="transmembrane region" description="Helical" evidence="9">
    <location>
        <begin position="119"/>
        <end position="141"/>
    </location>
</feature>
<keyword evidence="2 8" id="KW-0812">Transmembrane</keyword>
<dbReference type="PANTHER" id="PTHR22777">
    <property type="entry name" value="HEMOLYSIN-RELATED"/>
    <property type="match status" value="1"/>
</dbReference>
<evidence type="ECO:0000256" key="5">
    <source>
        <dbReference type="ARBA" id="ARBA00023122"/>
    </source>
</evidence>
<dbReference type="InterPro" id="IPR044751">
    <property type="entry name" value="Ion_transp-like_CBS"/>
</dbReference>
<evidence type="ECO:0000256" key="8">
    <source>
        <dbReference type="PROSITE-ProRule" id="PRU01193"/>
    </source>
</evidence>
<evidence type="ECO:0000256" key="4">
    <source>
        <dbReference type="ARBA" id="ARBA00022989"/>
    </source>
</evidence>
<keyword evidence="5 7" id="KW-0129">CBS domain</keyword>
<dbReference type="AlphaFoldDB" id="K9YQS7"/>
<dbReference type="SUPFAM" id="SSF54631">
    <property type="entry name" value="CBS-domain pair"/>
    <property type="match status" value="1"/>
</dbReference>
<name>K9YQS7_CYASC</name>
<evidence type="ECO:0000256" key="3">
    <source>
        <dbReference type="ARBA" id="ARBA00022737"/>
    </source>
</evidence>
<evidence type="ECO:0000256" key="1">
    <source>
        <dbReference type="ARBA" id="ARBA00004141"/>
    </source>
</evidence>
<evidence type="ECO:0000313" key="13">
    <source>
        <dbReference type="Proteomes" id="UP000010483"/>
    </source>
</evidence>
<dbReference type="GO" id="GO:0005886">
    <property type="term" value="C:plasma membrane"/>
    <property type="evidence" value="ECO:0007669"/>
    <property type="project" value="TreeGrafter"/>
</dbReference>
<protein>
    <recommendedName>
        <fullName evidence="14">CBS domain containing protein</fullName>
    </recommendedName>
</protein>
<comment type="subcellular location">
    <subcellularLocation>
        <location evidence="1">Membrane</location>
        <topology evidence="1">Multi-pass membrane protein</topology>
    </subcellularLocation>
</comment>
<keyword evidence="6 8" id="KW-0472">Membrane</keyword>
<dbReference type="Pfam" id="PF00571">
    <property type="entry name" value="CBS"/>
    <property type="match status" value="1"/>
</dbReference>
<keyword evidence="4 8" id="KW-1133">Transmembrane helix</keyword>